<evidence type="ECO:0000256" key="2">
    <source>
        <dbReference type="ARBA" id="ARBA00010992"/>
    </source>
</evidence>
<feature type="domain" description="Major facilitator superfamily (MFS) profile" evidence="16">
    <location>
        <begin position="21"/>
        <end position="451"/>
    </location>
</feature>
<feature type="transmembrane region" description="Helical" evidence="15">
    <location>
        <begin position="21"/>
        <end position="38"/>
    </location>
</feature>
<evidence type="ECO:0000256" key="10">
    <source>
        <dbReference type="ARBA" id="ARBA00044662"/>
    </source>
</evidence>
<feature type="transmembrane region" description="Helical" evidence="15">
    <location>
        <begin position="426"/>
        <end position="445"/>
    </location>
</feature>
<dbReference type="PANTHER" id="PTHR48022:SF2">
    <property type="entry name" value="PLASTIDIC GLUCOSE TRANSPORTER 4"/>
    <property type="match status" value="1"/>
</dbReference>
<dbReference type="InterPro" id="IPR005828">
    <property type="entry name" value="MFS_sugar_transport-like"/>
</dbReference>
<feature type="transmembrane region" description="Helical" evidence="15">
    <location>
        <begin position="115"/>
        <end position="135"/>
    </location>
</feature>
<comment type="subcellular location">
    <subcellularLocation>
        <location evidence="1">Membrane</location>
        <topology evidence="1">Multi-pass membrane protein</topology>
    </subcellularLocation>
</comment>
<proteinExistence type="inferred from homology"/>
<evidence type="ECO:0000256" key="4">
    <source>
        <dbReference type="ARBA" id="ARBA00022692"/>
    </source>
</evidence>
<evidence type="ECO:0000313" key="18">
    <source>
        <dbReference type="Proteomes" id="UP001162131"/>
    </source>
</evidence>
<name>A0AAU9ICR7_9CILI</name>
<sequence length="466" mass="51252">MSFEKVEADQEKFDSKAVWKIGLAVAIGPFIAGMSLGVYNSAPDNVAATLNWGDNKDILVPTMNAMMHFGAIFGSLGAGPIATKKGRRQAILVLDTITLISSALFLIPFTPTFAIARFLSGFVAGGFCVISPLYIFEYAPIAISGKIGSLIQFNITLGIVFMYALALPLPTGDYDNDNMNYWWMFMFALSSVFAILQLFLILTKFKYDTPVWLLEQNRRKEAEESLTQFYDDDNALIALSKLEQNIAKAKQEAGESSYADLLCCRKGHSKIIRIGVMLNLIQQWSGINAIIGYSTTIFSEFGNKFIARVFTVVVGLVNMAATLILFPAVNKFGRKSMLWVGCLGMAVCLVLVGIFSGPVDGSSGPPLVFILLYIVFFEISVGPLIWIVCGEICSPKAMSICIGTNWASATAVVFLFPIMADAFTMTYTFLFYAGICILSIPYLWLDLIETKGKTKADLKMMFSKLR</sequence>
<dbReference type="GO" id="GO:0005351">
    <property type="term" value="F:carbohydrate:proton symporter activity"/>
    <property type="evidence" value="ECO:0007669"/>
    <property type="project" value="TreeGrafter"/>
</dbReference>
<dbReference type="GO" id="GO:0016020">
    <property type="term" value="C:membrane"/>
    <property type="evidence" value="ECO:0007669"/>
    <property type="project" value="UniProtKB-SubCell"/>
</dbReference>
<dbReference type="PANTHER" id="PTHR48022">
    <property type="entry name" value="PLASTIDIC GLUCOSE TRANSPORTER 4"/>
    <property type="match status" value="1"/>
</dbReference>
<keyword evidence="5 15" id="KW-1133">Transmembrane helix</keyword>
<evidence type="ECO:0000256" key="13">
    <source>
        <dbReference type="ARBA" id="ARBA00044780"/>
    </source>
</evidence>
<evidence type="ECO:0000256" key="7">
    <source>
        <dbReference type="ARBA" id="ARBA00044637"/>
    </source>
</evidence>
<dbReference type="InterPro" id="IPR020846">
    <property type="entry name" value="MFS_dom"/>
</dbReference>
<evidence type="ECO:0000313" key="17">
    <source>
        <dbReference type="EMBL" id="CAG9311196.1"/>
    </source>
</evidence>
<feature type="transmembrane region" description="Helical" evidence="15">
    <location>
        <begin position="367"/>
        <end position="388"/>
    </location>
</feature>
<feature type="transmembrane region" description="Helical" evidence="15">
    <location>
        <begin position="181"/>
        <end position="202"/>
    </location>
</feature>
<dbReference type="SUPFAM" id="SSF103473">
    <property type="entry name" value="MFS general substrate transporter"/>
    <property type="match status" value="1"/>
</dbReference>
<dbReference type="Pfam" id="PF00083">
    <property type="entry name" value="Sugar_tr"/>
    <property type="match status" value="1"/>
</dbReference>
<evidence type="ECO:0000256" key="3">
    <source>
        <dbReference type="ARBA" id="ARBA00011738"/>
    </source>
</evidence>
<feature type="transmembrane region" description="Helical" evidence="15">
    <location>
        <begin position="400"/>
        <end position="420"/>
    </location>
</feature>
<accession>A0AAU9ICR7</accession>
<gene>
    <name evidence="17" type="ORF">BSTOLATCC_MIC3488</name>
</gene>
<evidence type="ECO:0000256" key="12">
    <source>
        <dbReference type="ARBA" id="ARBA00044710"/>
    </source>
</evidence>
<dbReference type="NCBIfam" id="TIGR00879">
    <property type="entry name" value="SP"/>
    <property type="match status" value="1"/>
</dbReference>
<feature type="transmembrane region" description="Helical" evidence="15">
    <location>
        <begin position="305"/>
        <end position="326"/>
    </location>
</feature>
<dbReference type="EMBL" id="CAJZBQ010000004">
    <property type="protein sequence ID" value="CAG9311196.1"/>
    <property type="molecule type" value="Genomic_DNA"/>
</dbReference>
<comment type="caution">
    <text evidence="17">The sequence shown here is derived from an EMBL/GenBank/DDBJ whole genome shotgun (WGS) entry which is preliminary data.</text>
</comment>
<evidence type="ECO:0000259" key="16">
    <source>
        <dbReference type="PROSITE" id="PS50850"/>
    </source>
</evidence>
<dbReference type="InterPro" id="IPR050360">
    <property type="entry name" value="MFS_Sugar_Transporters"/>
</dbReference>
<feature type="transmembrane region" description="Helical" evidence="15">
    <location>
        <begin position="90"/>
        <end position="109"/>
    </location>
</feature>
<dbReference type="PROSITE" id="PS50850">
    <property type="entry name" value="MFS"/>
    <property type="match status" value="1"/>
</dbReference>
<evidence type="ECO:0000256" key="11">
    <source>
        <dbReference type="ARBA" id="ARBA00044668"/>
    </source>
</evidence>
<reference evidence="17" key="1">
    <citation type="submission" date="2021-09" db="EMBL/GenBank/DDBJ databases">
        <authorList>
            <consortium name="AG Swart"/>
            <person name="Singh M."/>
            <person name="Singh A."/>
            <person name="Seah K."/>
            <person name="Emmerich C."/>
        </authorList>
    </citation>
    <scope>NUCLEOTIDE SEQUENCE</scope>
    <source>
        <strain evidence="17">ATCC30299</strain>
    </source>
</reference>
<protein>
    <recommendedName>
        <fullName evidence="13">Hexose transporter 1</fullName>
    </recommendedName>
</protein>
<feature type="transmembrane region" description="Helical" evidence="15">
    <location>
        <begin position="58"/>
        <end position="78"/>
    </location>
</feature>
<keyword evidence="14" id="KW-0813">Transport</keyword>
<feature type="transmembrane region" description="Helical" evidence="15">
    <location>
        <begin position="147"/>
        <end position="169"/>
    </location>
</feature>
<dbReference type="AlphaFoldDB" id="A0AAU9ICR7"/>
<dbReference type="InterPro" id="IPR003663">
    <property type="entry name" value="Sugar/inositol_transpt"/>
</dbReference>
<dbReference type="PRINTS" id="PR00171">
    <property type="entry name" value="SUGRTRNSPORT"/>
</dbReference>
<keyword evidence="18" id="KW-1185">Reference proteome</keyword>
<evidence type="ECO:0000256" key="5">
    <source>
        <dbReference type="ARBA" id="ARBA00022989"/>
    </source>
</evidence>
<evidence type="ECO:0000256" key="14">
    <source>
        <dbReference type="RuleBase" id="RU003346"/>
    </source>
</evidence>
<keyword evidence="6 15" id="KW-0472">Membrane</keyword>
<evidence type="ECO:0000256" key="6">
    <source>
        <dbReference type="ARBA" id="ARBA00023136"/>
    </source>
</evidence>
<comment type="catalytic activity">
    <reaction evidence="10">
        <text>D-mannose(out) = D-mannose(in)</text>
        <dbReference type="Rhea" id="RHEA:78391"/>
        <dbReference type="ChEBI" id="CHEBI:4208"/>
    </reaction>
    <physiologicalReaction direction="left-to-right" evidence="10">
        <dbReference type="Rhea" id="RHEA:78392"/>
    </physiologicalReaction>
</comment>
<comment type="catalytic activity">
    <reaction evidence="11">
        <text>D-glucosamine(out) = D-glucosamine(in)</text>
        <dbReference type="Rhea" id="RHEA:78423"/>
        <dbReference type="ChEBI" id="CHEBI:58723"/>
    </reaction>
    <physiologicalReaction direction="left-to-right" evidence="11">
        <dbReference type="Rhea" id="RHEA:78424"/>
    </physiologicalReaction>
</comment>
<organism evidence="17 18">
    <name type="scientific">Blepharisma stoltei</name>
    <dbReference type="NCBI Taxonomy" id="1481888"/>
    <lineage>
        <taxon>Eukaryota</taxon>
        <taxon>Sar</taxon>
        <taxon>Alveolata</taxon>
        <taxon>Ciliophora</taxon>
        <taxon>Postciliodesmatophora</taxon>
        <taxon>Heterotrichea</taxon>
        <taxon>Heterotrichida</taxon>
        <taxon>Blepharismidae</taxon>
        <taxon>Blepharisma</taxon>
    </lineage>
</organism>
<comment type="similarity">
    <text evidence="2 14">Belongs to the major facilitator superfamily. Sugar transporter (TC 2.A.1.1) family.</text>
</comment>
<dbReference type="Proteomes" id="UP001162131">
    <property type="component" value="Unassembled WGS sequence"/>
</dbReference>
<feature type="transmembrane region" description="Helical" evidence="15">
    <location>
        <begin position="338"/>
        <end position="355"/>
    </location>
</feature>
<evidence type="ECO:0000256" key="15">
    <source>
        <dbReference type="SAM" id="Phobius"/>
    </source>
</evidence>
<comment type="catalytic activity">
    <reaction evidence="8">
        <text>D-glucose(out) = D-glucose(in)</text>
        <dbReference type="Rhea" id="RHEA:60376"/>
        <dbReference type="ChEBI" id="CHEBI:4167"/>
    </reaction>
    <physiologicalReaction direction="left-to-right" evidence="8">
        <dbReference type="Rhea" id="RHEA:60377"/>
    </physiologicalReaction>
</comment>
<comment type="catalytic activity">
    <reaction evidence="7">
        <text>D-galactose(in) = D-galactose(out)</text>
        <dbReference type="Rhea" id="RHEA:34915"/>
        <dbReference type="ChEBI" id="CHEBI:4139"/>
    </reaction>
    <physiologicalReaction direction="right-to-left" evidence="7">
        <dbReference type="Rhea" id="RHEA:34917"/>
    </physiologicalReaction>
</comment>
<evidence type="ECO:0000256" key="9">
    <source>
        <dbReference type="ARBA" id="ARBA00044656"/>
    </source>
</evidence>
<evidence type="ECO:0000256" key="1">
    <source>
        <dbReference type="ARBA" id="ARBA00004141"/>
    </source>
</evidence>
<dbReference type="InterPro" id="IPR036259">
    <property type="entry name" value="MFS_trans_sf"/>
</dbReference>
<comment type="subunit">
    <text evidence="3">Homodimer.</text>
</comment>
<evidence type="ECO:0000256" key="8">
    <source>
        <dbReference type="ARBA" id="ARBA00044648"/>
    </source>
</evidence>
<keyword evidence="4 15" id="KW-0812">Transmembrane</keyword>
<comment type="catalytic activity">
    <reaction evidence="12">
        <text>D-fructose(out) = D-fructose(in)</text>
        <dbReference type="Rhea" id="RHEA:60372"/>
        <dbReference type="ChEBI" id="CHEBI:37721"/>
    </reaction>
    <physiologicalReaction direction="left-to-right" evidence="12">
        <dbReference type="Rhea" id="RHEA:60373"/>
    </physiologicalReaction>
</comment>
<feature type="transmembrane region" description="Helical" evidence="15">
    <location>
        <begin position="271"/>
        <end position="293"/>
    </location>
</feature>
<comment type="catalytic activity">
    <reaction evidence="9">
        <text>D-xylose(out) = D-xylose(in)</text>
        <dbReference type="Rhea" id="RHEA:78427"/>
        <dbReference type="ChEBI" id="CHEBI:53455"/>
    </reaction>
    <physiologicalReaction direction="left-to-right" evidence="9">
        <dbReference type="Rhea" id="RHEA:78428"/>
    </physiologicalReaction>
</comment>
<dbReference type="Gene3D" id="1.20.1250.20">
    <property type="entry name" value="MFS general substrate transporter like domains"/>
    <property type="match status" value="1"/>
</dbReference>